<accession>A0AC55D2U6</accession>
<protein>
    <submittedName>
        <fullName evidence="2">EF-hand and coiled-coil domain-containing protein 1</fullName>
    </submittedName>
</protein>
<reference evidence="2" key="1">
    <citation type="submission" date="2025-08" db="UniProtKB">
        <authorList>
            <consortium name="RefSeq"/>
        </authorList>
    </citation>
    <scope>IDENTIFICATION</scope>
</reference>
<keyword evidence="1" id="KW-1185">Reference proteome</keyword>
<evidence type="ECO:0000313" key="1">
    <source>
        <dbReference type="Proteomes" id="UP000694863"/>
    </source>
</evidence>
<dbReference type="RefSeq" id="XP_045146073.1">
    <property type="nucleotide sequence ID" value="XM_045290138.1"/>
</dbReference>
<organism evidence="1 2">
    <name type="scientific">Echinops telfairi</name>
    <name type="common">Lesser hedgehog tenrec</name>
    <dbReference type="NCBI Taxonomy" id="9371"/>
    <lineage>
        <taxon>Eukaryota</taxon>
        <taxon>Metazoa</taxon>
        <taxon>Chordata</taxon>
        <taxon>Craniata</taxon>
        <taxon>Vertebrata</taxon>
        <taxon>Euteleostomi</taxon>
        <taxon>Mammalia</taxon>
        <taxon>Eutheria</taxon>
        <taxon>Afrotheria</taxon>
        <taxon>Tenrecidae</taxon>
        <taxon>Tenrecinae</taxon>
        <taxon>Echinops</taxon>
    </lineage>
</organism>
<proteinExistence type="predicted"/>
<name>A0AC55D2U6_ECHTE</name>
<dbReference type="Proteomes" id="UP000694863">
    <property type="component" value="Unplaced"/>
</dbReference>
<evidence type="ECO:0000313" key="2">
    <source>
        <dbReference type="RefSeq" id="XP_045146073.1"/>
    </source>
</evidence>
<gene>
    <name evidence="2" type="primary">EFCC1</name>
</gene>
<sequence length="349" mass="37707">MAKVAKVGLWKSQAGSLQAGPGGPEAARELQQAQGALAVAEAREGRLRRGHAEVRRRAEDARQALLCSLRHVRELQAQAQQVPGLQLWVQQLEAELRRYRSEVTQRPMSPQVCQERDTSSGEPEGSVPRDPGPAPEKAAWPSDSSSGSRHPDEGGPAAGSHPKVHRWGKAAPLPLGALLCCRCNGQSAKNHVTHLGHFGHAGHTHSLGELEAHLAMLVGTQACSGKSLGPTGKEAELQRKMEENEHLRLELQMVETERVRLSLLEEKLVDTLQLLQRLRALNISKRALGKILLSTLDTCREHTQEGRTGPLATLDALHQALAGCKLLHTQSSAPVSTSPALTNSLLISC</sequence>